<feature type="transmembrane region" description="Helical" evidence="7">
    <location>
        <begin position="51"/>
        <end position="69"/>
    </location>
</feature>
<feature type="region of interest" description="Disordered" evidence="8">
    <location>
        <begin position="335"/>
        <end position="363"/>
    </location>
</feature>
<feature type="transmembrane region" description="Helical" evidence="7">
    <location>
        <begin position="487"/>
        <end position="507"/>
    </location>
</feature>
<feature type="transmembrane region" description="Helical" evidence="7">
    <location>
        <begin position="513"/>
        <end position="535"/>
    </location>
</feature>
<feature type="transmembrane region" description="Helical" evidence="7">
    <location>
        <begin position="447"/>
        <end position="466"/>
    </location>
</feature>
<dbReference type="PANTHER" id="PTHR11101:SF96">
    <property type="entry name" value="PHOSPHATE TRANSPORTER"/>
    <property type="match status" value="1"/>
</dbReference>
<keyword evidence="6 7" id="KW-0472">Membrane</keyword>
<keyword evidence="3 7" id="KW-0592">Phosphate transport</keyword>
<dbReference type="PANTHER" id="PTHR11101">
    <property type="entry name" value="PHOSPHATE TRANSPORTER"/>
    <property type="match status" value="1"/>
</dbReference>
<proteinExistence type="inferred from homology"/>
<dbReference type="Pfam" id="PF01384">
    <property type="entry name" value="PHO4"/>
    <property type="match status" value="1"/>
</dbReference>
<evidence type="ECO:0000256" key="3">
    <source>
        <dbReference type="ARBA" id="ARBA00022592"/>
    </source>
</evidence>
<feature type="transmembrane region" description="Helical" evidence="7">
    <location>
        <begin position="130"/>
        <end position="149"/>
    </location>
</feature>
<keyword evidence="4 7" id="KW-0812">Transmembrane</keyword>
<feature type="compositionally biased region" description="Gly residues" evidence="8">
    <location>
        <begin position="349"/>
        <end position="361"/>
    </location>
</feature>
<evidence type="ECO:0000256" key="5">
    <source>
        <dbReference type="ARBA" id="ARBA00022989"/>
    </source>
</evidence>
<dbReference type="GO" id="GO:0016020">
    <property type="term" value="C:membrane"/>
    <property type="evidence" value="ECO:0007669"/>
    <property type="project" value="UniProtKB-SubCell"/>
</dbReference>
<gene>
    <name evidence="9" type="ORF">TVY486_0100050</name>
</gene>
<dbReference type="VEuPathDB" id="TriTrypDB:TvY486_0100050"/>
<evidence type="ECO:0000256" key="1">
    <source>
        <dbReference type="ARBA" id="ARBA00004141"/>
    </source>
</evidence>
<organism evidence="9">
    <name type="scientific">Trypanosoma vivax (strain Y486)</name>
    <dbReference type="NCBI Taxonomy" id="1055687"/>
    <lineage>
        <taxon>Eukaryota</taxon>
        <taxon>Discoba</taxon>
        <taxon>Euglenozoa</taxon>
        <taxon>Kinetoplastea</taxon>
        <taxon>Metakinetoplastina</taxon>
        <taxon>Trypanosomatida</taxon>
        <taxon>Trypanosomatidae</taxon>
        <taxon>Trypanosoma</taxon>
        <taxon>Duttonella</taxon>
    </lineage>
</organism>
<dbReference type="EMBL" id="HE573017">
    <property type="protein sequence ID" value="CCC46357.1"/>
    <property type="molecule type" value="Genomic_DNA"/>
</dbReference>
<feature type="transmembrane region" description="Helical" evidence="7">
    <location>
        <begin position="89"/>
        <end position="109"/>
    </location>
</feature>
<dbReference type="InterPro" id="IPR001204">
    <property type="entry name" value="Phos_transporter"/>
</dbReference>
<dbReference type="GO" id="GO:0035435">
    <property type="term" value="P:phosphate ion transmembrane transport"/>
    <property type="evidence" value="ECO:0007669"/>
    <property type="project" value="TreeGrafter"/>
</dbReference>
<feature type="transmembrane region" description="Helical" evidence="7">
    <location>
        <begin position="240"/>
        <end position="262"/>
    </location>
</feature>
<sequence length="569" mass="60328">MFSSAHPLPHWAALANQARQAILASTTDSIKASRAAVSTQEQPPAIMPSPYLWIVIASGVLSFLTGGGVGMNDLANAFGTTYGARIMKLWQIVLLASICEFVGAVALGAEVTSTISNGIANPQSFADEPYILMYGMMCALAAAFMWLMFATLMELPVSSTHSIGGAIMGFVMVYGGPKAVSFAKRIDTFPFVSFCGRCRTHYRVVVHLARIQRRGSSNPIRHRPLHRAPSGTSPCERAMYFLPVIVGITFFLESFFVLYKGAKARLHWSAGKAAWVSAIVGCCASIVTTALLPFLSRRVRWLWERRQRDGMSAAEAPGCVKESPEPVPETLVREPAMCPMTSPPPESGADGGAGAGAGAGEHGAAADAPGGGCLGTKSISAYMVDEGKHSTEMHDSRVEYVFRYLQVFTAVCASFAHGANDVSNAVGPFAAIYSIYENKAVMARNDMPIWILCLGGAGIVCGLATLGVRIMRLLGERITRITPSRGFAAELSAALVVSLASAYGIPVSSTHCITGAVVAIRILDNGFCSVPWLLVGKMYAGWMFTLVITGLISAALFAQGVYAPAVSSG</sequence>
<evidence type="ECO:0000256" key="7">
    <source>
        <dbReference type="RuleBase" id="RU363058"/>
    </source>
</evidence>
<protein>
    <recommendedName>
        <fullName evidence="7">Phosphate transporter</fullName>
    </recommendedName>
</protein>
<evidence type="ECO:0000256" key="4">
    <source>
        <dbReference type="ARBA" id="ARBA00022692"/>
    </source>
</evidence>
<evidence type="ECO:0000256" key="8">
    <source>
        <dbReference type="SAM" id="MobiDB-lite"/>
    </source>
</evidence>
<name>G0TQZ4_TRYVY</name>
<accession>G0TQZ4</accession>
<evidence type="ECO:0000313" key="9">
    <source>
        <dbReference type="EMBL" id="CCC46357.1"/>
    </source>
</evidence>
<dbReference type="GO" id="GO:0005315">
    <property type="term" value="F:phosphate transmembrane transporter activity"/>
    <property type="evidence" value="ECO:0007669"/>
    <property type="project" value="InterPro"/>
</dbReference>
<feature type="transmembrane region" description="Helical" evidence="7">
    <location>
        <begin position="274"/>
        <end position="295"/>
    </location>
</feature>
<keyword evidence="5 7" id="KW-1133">Transmembrane helix</keyword>
<reference evidence="9" key="1">
    <citation type="journal article" date="2012" name="Proc. Natl. Acad. Sci. U.S.A.">
        <title>Antigenic diversity is generated by distinct evolutionary mechanisms in African trypanosome species.</title>
        <authorList>
            <person name="Jackson A.P."/>
            <person name="Berry A."/>
            <person name="Aslett M."/>
            <person name="Allison H.C."/>
            <person name="Burton P."/>
            <person name="Vavrova-Anderson J."/>
            <person name="Brown R."/>
            <person name="Browne H."/>
            <person name="Corton N."/>
            <person name="Hauser H."/>
            <person name="Gamble J."/>
            <person name="Gilderthorp R."/>
            <person name="Marcello L."/>
            <person name="McQuillan J."/>
            <person name="Otto T.D."/>
            <person name="Quail M.A."/>
            <person name="Sanders M.J."/>
            <person name="van Tonder A."/>
            <person name="Ginger M.L."/>
            <person name="Field M.C."/>
            <person name="Barry J.D."/>
            <person name="Hertz-Fowler C."/>
            <person name="Berriman M."/>
        </authorList>
    </citation>
    <scope>NUCLEOTIDE SEQUENCE</scope>
    <source>
        <strain evidence="9">Y486</strain>
    </source>
</reference>
<comment type="subcellular location">
    <subcellularLocation>
        <location evidence="1 7">Membrane</location>
        <topology evidence="1 7">Multi-pass membrane protein</topology>
    </subcellularLocation>
</comment>
<comment type="function">
    <text evidence="7">Sodium-phosphate symporter.</text>
</comment>
<comment type="similarity">
    <text evidence="7">Belongs to the inorganic phosphate transporter (PiT) (TC 2.A.20) family.</text>
</comment>
<dbReference type="AlphaFoldDB" id="G0TQZ4"/>
<evidence type="ECO:0000256" key="6">
    <source>
        <dbReference type="ARBA" id="ARBA00023136"/>
    </source>
</evidence>
<evidence type="ECO:0000256" key="2">
    <source>
        <dbReference type="ARBA" id="ARBA00022448"/>
    </source>
</evidence>
<feature type="transmembrane region" description="Helical" evidence="7">
    <location>
        <begin position="542"/>
        <end position="562"/>
    </location>
</feature>
<keyword evidence="2 7" id="KW-0813">Transport</keyword>